<feature type="transmembrane region" description="Helical" evidence="1">
    <location>
        <begin position="70"/>
        <end position="92"/>
    </location>
</feature>
<gene>
    <name evidence="2" type="ORF">CU635_14045</name>
    <name evidence="3" type="ORF">CVD25_11325</name>
</gene>
<keyword evidence="1" id="KW-0472">Membrane</keyword>
<dbReference type="AlphaFoldDB" id="A0A2N5GK36"/>
<evidence type="ECO:0008006" key="6">
    <source>
        <dbReference type="Google" id="ProtNLM"/>
    </source>
</evidence>
<dbReference type="InterPro" id="IPR019715">
    <property type="entry name" value="Haemolysin_XhlA"/>
</dbReference>
<protein>
    <recommendedName>
        <fullName evidence="6">Protein xhlA</fullName>
    </recommendedName>
</protein>
<comment type="caution">
    <text evidence="2">The sequence shown here is derived from an EMBL/GenBank/DDBJ whole genome shotgun (WGS) entry which is preliminary data.</text>
</comment>
<dbReference type="EMBL" id="PGVA01000031">
    <property type="protein sequence ID" value="PLR81756.1"/>
    <property type="molecule type" value="Genomic_DNA"/>
</dbReference>
<dbReference type="Proteomes" id="UP000235114">
    <property type="component" value="Unassembled WGS sequence"/>
</dbReference>
<reference evidence="2 4" key="1">
    <citation type="submission" date="2017-11" db="EMBL/GenBank/DDBJ databases">
        <title>Comparitive Functional Genomics of Dry Heat Resistant strains isolated from the Viking Spacecraft.</title>
        <authorList>
            <person name="Seuylemezian A."/>
            <person name="Cooper K."/>
            <person name="Vaishampayan P."/>
        </authorList>
    </citation>
    <scope>NUCLEOTIDE SEQUENCE [LARGE SCALE GENOMIC DNA]</scope>
    <source>
        <strain evidence="2 4">M4.6</strain>
    </source>
</reference>
<evidence type="ECO:0000256" key="1">
    <source>
        <dbReference type="SAM" id="Phobius"/>
    </source>
</evidence>
<keyword evidence="1" id="KW-1133">Transmembrane helix</keyword>
<proteinExistence type="predicted"/>
<keyword evidence="1" id="KW-0812">Transmembrane</keyword>
<evidence type="ECO:0000313" key="2">
    <source>
        <dbReference type="EMBL" id="PLR81756.1"/>
    </source>
</evidence>
<keyword evidence="5" id="KW-1185">Reference proteome</keyword>
<dbReference type="OrthoDB" id="2943262at2"/>
<evidence type="ECO:0000313" key="4">
    <source>
        <dbReference type="Proteomes" id="UP000234951"/>
    </source>
</evidence>
<sequence>MRREGQSGVKKEDIVTWQDTIENDIDEIRGDIRRLQEKQLIQDQIIQSIQSDLEEIKEDTKWLRRTFTNAIVTSVLTAVIGGAITVIFSLLIE</sequence>
<dbReference type="Proteomes" id="UP000234951">
    <property type="component" value="Unassembled WGS sequence"/>
</dbReference>
<accession>A0A2N5GK36</accession>
<name>A0A2N5GK36_9BACI</name>
<organism evidence="2 4">
    <name type="scientific">Bacillus canaveralius</name>
    <dbReference type="NCBI Taxonomy" id="1403243"/>
    <lineage>
        <taxon>Bacteria</taxon>
        <taxon>Bacillati</taxon>
        <taxon>Bacillota</taxon>
        <taxon>Bacilli</taxon>
        <taxon>Bacillales</taxon>
        <taxon>Bacillaceae</taxon>
        <taxon>Bacillus</taxon>
    </lineage>
</organism>
<reference evidence="3 5" key="2">
    <citation type="submission" date="2017-12" db="EMBL/GenBank/DDBJ databases">
        <title>Comparative Functional Genomics of Dry Heat Resistant strains isolated from the Viking Spacecraft.</title>
        <authorList>
            <person name="Seuylemezian A."/>
            <person name="Cooper K."/>
            <person name="Vaishampayan P."/>
        </authorList>
    </citation>
    <scope>NUCLEOTIDE SEQUENCE [LARGE SCALE GENOMIC DNA]</scope>
    <source>
        <strain evidence="3 5">ATCC 29669</strain>
    </source>
</reference>
<evidence type="ECO:0000313" key="3">
    <source>
        <dbReference type="EMBL" id="PLR96703.1"/>
    </source>
</evidence>
<evidence type="ECO:0000313" key="5">
    <source>
        <dbReference type="Proteomes" id="UP000235114"/>
    </source>
</evidence>
<dbReference type="EMBL" id="PGVD01000029">
    <property type="protein sequence ID" value="PLR96703.1"/>
    <property type="molecule type" value="Genomic_DNA"/>
</dbReference>
<dbReference type="Pfam" id="PF10779">
    <property type="entry name" value="XhlA"/>
    <property type="match status" value="1"/>
</dbReference>